<organism evidence="1 2">
    <name type="scientific">Pleurodeles waltl</name>
    <name type="common">Iberian ribbed newt</name>
    <dbReference type="NCBI Taxonomy" id="8319"/>
    <lineage>
        <taxon>Eukaryota</taxon>
        <taxon>Metazoa</taxon>
        <taxon>Chordata</taxon>
        <taxon>Craniata</taxon>
        <taxon>Vertebrata</taxon>
        <taxon>Euteleostomi</taxon>
        <taxon>Amphibia</taxon>
        <taxon>Batrachia</taxon>
        <taxon>Caudata</taxon>
        <taxon>Salamandroidea</taxon>
        <taxon>Salamandridae</taxon>
        <taxon>Pleurodelinae</taxon>
        <taxon>Pleurodeles</taxon>
    </lineage>
</organism>
<comment type="caution">
    <text evidence="1">The sequence shown here is derived from an EMBL/GenBank/DDBJ whole genome shotgun (WGS) entry which is preliminary data.</text>
</comment>
<reference evidence="1" key="1">
    <citation type="journal article" date="2022" name="bioRxiv">
        <title>Sequencing and chromosome-scale assembly of the giantPleurodeles waltlgenome.</title>
        <authorList>
            <person name="Brown T."/>
            <person name="Elewa A."/>
            <person name="Iarovenko S."/>
            <person name="Subramanian E."/>
            <person name="Araus A.J."/>
            <person name="Petzold A."/>
            <person name="Susuki M."/>
            <person name="Suzuki K.-i.T."/>
            <person name="Hayashi T."/>
            <person name="Toyoda A."/>
            <person name="Oliveira C."/>
            <person name="Osipova E."/>
            <person name="Leigh N.D."/>
            <person name="Simon A."/>
            <person name="Yun M.H."/>
        </authorList>
    </citation>
    <scope>NUCLEOTIDE SEQUENCE</scope>
    <source>
        <strain evidence="1">20211129_DDA</strain>
        <tissue evidence="1">Liver</tissue>
    </source>
</reference>
<dbReference type="Proteomes" id="UP001066276">
    <property type="component" value="Chromosome 3_1"/>
</dbReference>
<dbReference type="EMBL" id="JANPWB010000005">
    <property type="protein sequence ID" value="KAJ1185623.1"/>
    <property type="molecule type" value="Genomic_DNA"/>
</dbReference>
<gene>
    <name evidence="1" type="ORF">NDU88_002413</name>
</gene>
<accession>A0AAV7U9W0</accession>
<proteinExistence type="predicted"/>
<keyword evidence="2" id="KW-1185">Reference proteome</keyword>
<evidence type="ECO:0000313" key="1">
    <source>
        <dbReference type="EMBL" id="KAJ1185623.1"/>
    </source>
</evidence>
<sequence length="184" mass="19263">MIEPSGGSAEAGYQGRGLAQSPDAADDCSVAAGPCLILMTPEANSTVYLRQGDSGWFRLGKKARYSGERLFPQPLRVPPPSICSLLAFGSRWSRLGRKVGGMRDTQGSGFPTAAPRSAPSDLQPAGVRLTVVPIREENRGDALSLSRSTLCGLQSAGVRAGQTASVYAASILLSSSHVYLLLIA</sequence>
<name>A0AAV7U9W0_PLEWA</name>
<evidence type="ECO:0000313" key="2">
    <source>
        <dbReference type="Proteomes" id="UP001066276"/>
    </source>
</evidence>
<dbReference type="AlphaFoldDB" id="A0AAV7U9W0"/>
<protein>
    <submittedName>
        <fullName evidence="1">Uncharacterized protein</fullName>
    </submittedName>
</protein>